<feature type="region of interest" description="Disordered" evidence="2">
    <location>
        <begin position="61"/>
        <end position="160"/>
    </location>
</feature>
<dbReference type="RefSeq" id="XP_001747713.1">
    <property type="nucleotide sequence ID" value="XM_001747661.1"/>
</dbReference>
<protein>
    <submittedName>
        <fullName evidence="3">Uncharacterized protein</fullName>
    </submittedName>
</protein>
<evidence type="ECO:0000256" key="1">
    <source>
        <dbReference type="SAM" id="Coils"/>
    </source>
</evidence>
<reference evidence="3 4" key="1">
    <citation type="journal article" date="2008" name="Nature">
        <title>The genome of the choanoflagellate Monosiga brevicollis and the origin of metazoans.</title>
        <authorList>
            <consortium name="JGI Sequencing"/>
            <person name="King N."/>
            <person name="Westbrook M.J."/>
            <person name="Young S.L."/>
            <person name="Kuo A."/>
            <person name="Abedin M."/>
            <person name="Chapman J."/>
            <person name="Fairclough S."/>
            <person name="Hellsten U."/>
            <person name="Isogai Y."/>
            <person name="Letunic I."/>
            <person name="Marr M."/>
            <person name="Pincus D."/>
            <person name="Putnam N."/>
            <person name="Rokas A."/>
            <person name="Wright K.J."/>
            <person name="Zuzow R."/>
            <person name="Dirks W."/>
            <person name="Good M."/>
            <person name="Goodstein D."/>
            <person name="Lemons D."/>
            <person name="Li W."/>
            <person name="Lyons J.B."/>
            <person name="Morris A."/>
            <person name="Nichols S."/>
            <person name="Richter D.J."/>
            <person name="Salamov A."/>
            <person name="Bork P."/>
            <person name="Lim W.A."/>
            <person name="Manning G."/>
            <person name="Miller W.T."/>
            <person name="McGinnis W."/>
            <person name="Shapiro H."/>
            <person name="Tjian R."/>
            <person name="Grigoriev I.V."/>
            <person name="Rokhsar D."/>
        </authorList>
    </citation>
    <scope>NUCLEOTIDE SEQUENCE [LARGE SCALE GENOMIC DNA]</scope>
    <source>
        <strain evidence="4">MX1 / ATCC 50154</strain>
    </source>
</reference>
<evidence type="ECO:0000313" key="3">
    <source>
        <dbReference type="EMBL" id="EDQ87453.1"/>
    </source>
</evidence>
<proteinExistence type="predicted"/>
<accession>A9V4Z0</accession>
<dbReference type="InParanoid" id="A9V4Z0"/>
<keyword evidence="4" id="KW-1185">Reference proteome</keyword>
<dbReference type="AlphaFoldDB" id="A9V4Z0"/>
<evidence type="ECO:0000256" key="2">
    <source>
        <dbReference type="SAM" id="MobiDB-lite"/>
    </source>
</evidence>
<evidence type="ECO:0000313" key="4">
    <source>
        <dbReference type="Proteomes" id="UP000001357"/>
    </source>
</evidence>
<name>A9V4Z0_MONBE</name>
<dbReference type="GeneID" id="5893012"/>
<sequence length="160" mass="17794">MARELTQAKVLLQQYMQENEDIRMENVALYSQHAALQLQQEQLERHNADLVAQLREVQINYERARNPQSKAALSRRLGASQNGAPVHEKEPLILGKEPAARMASPSLSEPQGKSRRKRSLKPAATAQRHASRVSKGREPARKPPVQVPPLPTATRSSGPS</sequence>
<keyword evidence="1" id="KW-0175">Coiled coil</keyword>
<dbReference type="Proteomes" id="UP000001357">
    <property type="component" value="Unassembled WGS sequence"/>
</dbReference>
<feature type="coiled-coil region" evidence="1">
    <location>
        <begin position="5"/>
        <end position="60"/>
    </location>
</feature>
<organism evidence="3 4">
    <name type="scientific">Monosiga brevicollis</name>
    <name type="common">Choanoflagellate</name>
    <dbReference type="NCBI Taxonomy" id="81824"/>
    <lineage>
        <taxon>Eukaryota</taxon>
        <taxon>Choanoflagellata</taxon>
        <taxon>Craspedida</taxon>
        <taxon>Salpingoecidae</taxon>
        <taxon>Monosiga</taxon>
    </lineage>
</organism>
<dbReference type="EMBL" id="CH991559">
    <property type="protein sequence ID" value="EDQ87453.1"/>
    <property type="molecule type" value="Genomic_DNA"/>
</dbReference>
<gene>
    <name evidence="3" type="ORF">MONBRDRAFT_10024</name>
</gene>
<dbReference type="KEGG" id="mbr:MONBRDRAFT_10024"/>